<sequence>MSEVYICDAIRTPFGRFGGALAAVRADDLAAVPIKALMARQPQVNWQAVDDVVYGCANQAGEDNRNVARMAALLAGLPVEVPGTTVNRLCGSSLDAIAIAARAIKSGEQQLLIAGGVESMSRAPFVMGKADSAFSRNQKIEDTTIGWRFINPLMAELHGVDAMPATAENVAEDFNINRADQDAFALRSQQRAAAAQHAGILAAEITPVLIPQRKGEPLVISEDEHLRPDTTLAALQKLKPVVKASGTVTAGNASGVNDGACALLLASAAAVKAQQLTPRARILGTAVAGVAPRIMGFGPAPAVKKVLALTGLALQQMDVIELNEAFAAQALAVTRDLGLADDDARVNPNGGAIALGHPLGASGARLVISALQQLERSGGRYGLCTMCIGVGQGIAMIIERLEAADVR</sequence>
<dbReference type="Gene3D" id="3.40.47.10">
    <property type="match status" value="1"/>
</dbReference>
<comment type="caution">
    <text evidence="19">The sequence shown here is derived from an EMBL/GenBank/DDBJ whole genome shotgun (WGS) entry which is preliminary data.</text>
</comment>
<feature type="active site" description="Proton acceptor" evidence="15">
    <location>
        <position position="387"/>
    </location>
</feature>
<keyword evidence="7 16" id="KW-0808">Transferase</keyword>
<organism evidence="19 20">
    <name type="scientific">Alishewanella agri BL06</name>
    <dbReference type="NCBI Taxonomy" id="1195246"/>
    <lineage>
        <taxon>Bacteria</taxon>
        <taxon>Pseudomonadati</taxon>
        <taxon>Pseudomonadota</taxon>
        <taxon>Gammaproteobacteria</taxon>
        <taxon>Alteromonadales</taxon>
        <taxon>Alteromonadaceae</taxon>
        <taxon>Alishewanella</taxon>
    </lineage>
</organism>
<dbReference type="FunFam" id="3.40.47.10:FF:000010">
    <property type="entry name" value="Acetyl-CoA acetyltransferase (Thiolase)"/>
    <property type="match status" value="1"/>
</dbReference>
<evidence type="ECO:0000256" key="15">
    <source>
        <dbReference type="PIRSR" id="PIRSR000429-1"/>
    </source>
</evidence>
<dbReference type="eggNOG" id="COG0183">
    <property type="taxonomic scope" value="Bacteria"/>
</dbReference>
<evidence type="ECO:0000256" key="1">
    <source>
        <dbReference type="ARBA" id="ARBA00003720"/>
    </source>
</evidence>
<dbReference type="InterPro" id="IPR020615">
    <property type="entry name" value="Thiolase_acyl_enz_int_AS"/>
</dbReference>
<evidence type="ECO:0000256" key="8">
    <source>
        <dbReference type="ARBA" id="ARBA00022797"/>
    </source>
</evidence>
<keyword evidence="8" id="KW-0058">Aromatic hydrocarbons catabolism</keyword>
<dbReference type="PROSITE" id="PS00737">
    <property type="entry name" value="THIOLASE_2"/>
    <property type="match status" value="1"/>
</dbReference>
<dbReference type="GO" id="GO:0006631">
    <property type="term" value="P:fatty acid metabolic process"/>
    <property type="evidence" value="ECO:0007669"/>
    <property type="project" value="UniProtKB-KW"/>
</dbReference>
<keyword evidence="10" id="KW-0442">Lipid degradation</keyword>
<dbReference type="GO" id="GO:0016042">
    <property type="term" value="P:lipid catabolic process"/>
    <property type="evidence" value="ECO:0007669"/>
    <property type="project" value="UniProtKB-KW"/>
</dbReference>
<dbReference type="SUPFAM" id="SSF53901">
    <property type="entry name" value="Thiolase-like"/>
    <property type="match status" value="2"/>
</dbReference>
<feature type="domain" description="Thiolase N-terminal" evidence="17">
    <location>
        <begin position="4"/>
        <end position="268"/>
    </location>
</feature>
<evidence type="ECO:0000259" key="17">
    <source>
        <dbReference type="Pfam" id="PF00108"/>
    </source>
</evidence>
<evidence type="ECO:0000256" key="3">
    <source>
        <dbReference type="ARBA" id="ARBA00010982"/>
    </source>
</evidence>
<accession>I9DW66</accession>
<proteinExistence type="inferred from homology"/>
<dbReference type="EMBL" id="AKKU01000001">
    <property type="protein sequence ID" value="EIW90435.1"/>
    <property type="molecule type" value="Genomic_DNA"/>
</dbReference>
<feature type="active site" description="Proton acceptor" evidence="15">
    <location>
        <position position="357"/>
    </location>
</feature>
<comment type="catalytic activity">
    <reaction evidence="14">
        <text>succinyl-CoA + acetyl-CoA = 3-oxoadipyl-CoA + CoA</text>
        <dbReference type="Rhea" id="RHEA:19481"/>
        <dbReference type="ChEBI" id="CHEBI:57287"/>
        <dbReference type="ChEBI" id="CHEBI:57288"/>
        <dbReference type="ChEBI" id="CHEBI:57292"/>
        <dbReference type="ChEBI" id="CHEBI:57348"/>
        <dbReference type="EC" id="2.3.1.174"/>
    </reaction>
</comment>
<dbReference type="EC" id="2.3.1.174" evidence="4"/>
<dbReference type="InterPro" id="IPR002155">
    <property type="entry name" value="Thiolase"/>
</dbReference>
<dbReference type="InterPro" id="IPR020617">
    <property type="entry name" value="Thiolase_C"/>
</dbReference>
<comment type="function">
    <text evidence="1">Catalyzes thiolytic cleavage of beta-ketoadipyl-CoA to succinyl-CoA and acetyl-CoA.</text>
</comment>
<gene>
    <name evidence="19" type="ORF">AGRI_01155</name>
</gene>
<evidence type="ECO:0000259" key="18">
    <source>
        <dbReference type="Pfam" id="PF02803"/>
    </source>
</evidence>
<dbReference type="GO" id="GO:0019619">
    <property type="term" value="P:3,4-dihydroxybenzoate catabolic process"/>
    <property type="evidence" value="ECO:0007669"/>
    <property type="project" value="InterPro"/>
</dbReference>
<dbReference type="Pfam" id="PF00108">
    <property type="entry name" value="Thiolase_N"/>
    <property type="match status" value="1"/>
</dbReference>
<comment type="pathway">
    <text evidence="2">Aromatic compound metabolism; beta-ketoadipate pathway; acetyl-CoA and succinyl-CoA from 3-oxoadipate: step 2/2.</text>
</comment>
<reference evidence="19 20" key="1">
    <citation type="journal article" date="2012" name="J. Bacteriol.">
        <title>Genome Sequence of Pectin-Degrading Alishewanella agri, Isolated from Landfill Soil.</title>
        <authorList>
            <person name="Kim J."/>
            <person name="Jung J."/>
            <person name="Sung J.S."/>
            <person name="Chun J."/>
            <person name="Park W."/>
        </authorList>
    </citation>
    <scope>NUCLEOTIDE SEQUENCE [LARGE SCALE GENOMIC DNA]</scope>
    <source>
        <strain evidence="19 20">BL06</strain>
    </source>
</reference>
<dbReference type="Proteomes" id="UP000035062">
    <property type="component" value="Unassembled WGS sequence"/>
</dbReference>
<keyword evidence="11" id="KW-0443">Lipid metabolism</keyword>
<keyword evidence="9" id="KW-0276">Fatty acid metabolism</keyword>
<evidence type="ECO:0000256" key="2">
    <source>
        <dbReference type="ARBA" id="ARBA00005071"/>
    </source>
</evidence>
<dbReference type="STRING" id="1195246.AGRI_01155"/>
<evidence type="ECO:0000256" key="4">
    <source>
        <dbReference type="ARBA" id="ARBA00012233"/>
    </source>
</evidence>
<evidence type="ECO:0000256" key="13">
    <source>
        <dbReference type="ARBA" id="ARBA00041222"/>
    </source>
</evidence>
<protein>
    <recommendedName>
        <fullName evidence="5">Beta-ketoadipyl-CoA thiolase</fullName>
        <ecNumber evidence="4">2.3.1.174</ecNumber>
    </recommendedName>
    <alternativeName>
        <fullName evidence="13">3-oxoadipyl-CoA thiolase</fullName>
    </alternativeName>
</protein>
<dbReference type="InterPro" id="IPR020613">
    <property type="entry name" value="Thiolase_CS"/>
</dbReference>
<dbReference type="InterPro" id="IPR012793">
    <property type="entry name" value="PcaF"/>
</dbReference>
<dbReference type="CDD" id="cd00751">
    <property type="entry name" value="thiolase"/>
    <property type="match status" value="1"/>
</dbReference>
<dbReference type="PROSITE" id="PS00099">
    <property type="entry name" value="THIOLASE_3"/>
    <property type="match status" value="1"/>
</dbReference>
<dbReference type="AlphaFoldDB" id="I9DW66"/>
<evidence type="ECO:0000256" key="12">
    <source>
        <dbReference type="ARBA" id="ARBA00023315"/>
    </source>
</evidence>
<keyword evidence="12 16" id="KW-0012">Acyltransferase</keyword>
<name>I9DW66_9ALTE</name>
<dbReference type="PATRIC" id="fig|1195246.3.peg.234"/>
<dbReference type="PANTHER" id="PTHR18919">
    <property type="entry name" value="ACETYL-COA C-ACYLTRANSFERASE"/>
    <property type="match status" value="1"/>
</dbReference>
<dbReference type="GO" id="GO:0033812">
    <property type="term" value="F:3-oxoadipyl-CoA thiolase activity"/>
    <property type="evidence" value="ECO:0007669"/>
    <property type="project" value="UniProtKB-EC"/>
</dbReference>
<dbReference type="Pfam" id="PF02803">
    <property type="entry name" value="Thiolase_C"/>
    <property type="match status" value="1"/>
</dbReference>
<keyword evidence="20" id="KW-1185">Reference proteome</keyword>
<dbReference type="NCBIfam" id="TIGR01930">
    <property type="entry name" value="AcCoA-C-Actrans"/>
    <property type="match status" value="1"/>
</dbReference>
<evidence type="ECO:0000313" key="19">
    <source>
        <dbReference type="EMBL" id="EIW90435.1"/>
    </source>
</evidence>
<dbReference type="PANTHER" id="PTHR18919:SF107">
    <property type="entry name" value="ACETYL-COA ACETYLTRANSFERASE, CYTOSOLIC"/>
    <property type="match status" value="1"/>
</dbReference>
<dbReference type="PIRSF" id="PIRSF000429">
    <property type="entry name" value="Ac-CoA_Ac_transf"/>
    <property type="match status" value="1"/>
</dbReference>
<dbReference type="NCBIfam" id="NF006551">
    <property type="entry name" value="PRK09050.1"/>
    <property type="match status" value="1"/>
</dbReference>
<evidence type="ECO:0000256" key="16">
    <source>
        <dbReference type="RuleBase" id="RU003557"/>
    </source>
</evidence>
<dbReference type="PROSITE" id="PS00098">
    <property type="entry name" value="THIOLASE_1"/>
    <property type="match status" value="1"/>
</dbReference>
<feature type="domain" description="Thiolase C-terminal" evidence="18">
    <location>
        <begin position="277"/>
        <end position="400"/>
    </location>
</feature>
<dbReference type="InterPro" id="IPR020610">
    <property type="entry name" value="Thiolase_AS"/>
</dbReference>
<comment type="similarity">
    <text evidence="3 16">Belongs to the thiolase-like superfamily. Thiolase family.</text>
</comment>
<evidence type="ECO:0000256" key="7">
    <source>
        <dbReference type="ARBA" id="ARBA00022679"/>
    </source>
</evidence>
<evidence type="ECO:0000313" key="20">
    <source>
        <dbReference type="Proteomes" id="UP000035062"/>
    </source>
</evidence>
<evidence type="ECO:0000256" key="10">
    <source>
        <dbReference type="ARBA" id="ARBA00022963"/>
    </source>
</evidence>
<evidence type="ECO:0000256" key="11">
    <source>
        <dbReference type="ARBA" id="ARBA00023098"/>
    </source>
</evidence>
<feature type="active site" description="Acyl-thioester intermediate" evidence="15">
    <location>
        <position position="90"/>
    </location>
</feature>
<dbReference type="InterPro" id="IPR016039">
    <property type="entry name" value="Thiolase-like"/>
</dbReference>
<dbReference type="RefSeq" id="WP_008983206.1">
    <property type="nucleotide sequence ID" value="NZ_AKKU01000001.1"/>
</dbReference>
<evidence type="ECO:0000256" key="14">
    <source>
        <dbReference type="ARBA" id="ARBA00048527"/>
    </source>
</evidence>
<dbReference type="NCBIfam" id="TIGR02430">
    <property type="entry name" value="pcaF"/>
    <property type="match status" value="1"/>
</dbReference>
<dbReference type="InterPro" id="IPR020616">
    <property type="entry name" value="Thiolase_N"/>
</dbReference>
<evidence type="ECO:0000256" key="5">
    <source>
        <dbReference type="ARBA" id="ARBA00016181"/>
    </source>
</evidence>
<keyword evidence="6" id="KW-0963">Cytoplasm</keyword>
<evidence type="ECO:0000256" key="9">
    <source>
        <dbReference type="ARBA" id="ARBA00022832"/>
    </source>
</evidence>
<evidence type="ECO:0000256" key="6">
    <source>
        <dbReference type="ARBA" id="ARBA00022490"/>
    </source>
</evidence>